<reference evidence="1 2" key="1">
    <citation type="submission" date="2016-11" db="EMBL/GenBank/DDBJ databases">
        <title>Complete Genome Sequence of Bradyrhizobium sp. strain J5, an isolated from soybean nodule in Hokkaido.</title>
        <authorList>
            <person name="Kanehara K."/>
        </authorList>
    </citation>
    <scope>NUCLEOTIDE SEQUENCE [LARGE SCALE GENOMIC DNA]</scope>
    <source>
        <strain evidence="1 2">J5</strain>
    </source>
</reference>
<protein>
    <recommendedName>
        <fullName evidence="3">CopG family transcriptional regulator</fullName>
    </recommendedName>
</protein>
<dbReference type="Proteomes" id="UP000181962">
    <property type="component" value="Chromosome"/>
</dbReference>
<dbReference type="EMBL" id="CP017637">
    <property type="protein sequence ID" value="APG13743.1"/>
    <property type="molecule type" value="Genomic_DNA"/>
</dbReference>
<evidence type="ECO:0008006" key="3">
    <source>
        <dbReference type="Google" id="ProtNLM"/>
    </source>
</evidence>
<dbReference type="AlphaFoldDB" id="A0A1L3FK94"/>
<dbReference type="OrthoDB" id="8254960at2"/>
<name>A0A1L3FK94_BRAJP</name>
<proteinExistence type="predicted"/>
<accession>A0A1L3FK94</accession>
<organism evidence="1 2">
    <name type="scientific">Bradyrhizobium japonicum</name>
    <dbReference type="NCBI Taxonomy" id="375"/>
    <lineage>
        <taxon>Bacteria</taxon>
        <taxon>Pseudomonadati</taxon>
        <taxon>Pseudomonadota</taxon>
        <taxon>Alphaproteobacteria</taxon>
        <taxon>Hyphomicrobiales</taxon>
        <taxon>Nitrobacteraceae</taxon>
        <taxon>Bradyrhizobium</taxon>
    </lineage>
</organism>
<evidence type="ECO:0000313" key="2">
    <source>
        <dbReference type="Proteomes" id="UP000181962"/>
    </source>
</evidence>
<gene>
    <name evidence="1" type="ORF">BKD09_35840</name>
</gene>
<evidence type="ECO:0000313" key="1">
    <source>
        <dbReference type="EMBL" id="APG13743.1"/>
    </source>
</evidence>
<sequence length="63" mass="7482">MIEKKKPAKRGRRSPLGDRRQFLTMMDPDVIKAIKKAALEDDRAAWDVMEEAARQWIERRKDK</sequence>